<sequence>MPYCEGTYVSRLKEELMGDCKVRCSVMIEELVEVYERLVTTLGSAGLLLCSAEEGAPESLAAHIRTAPELKTRLLPFLLHWRHNVQEAVTMMLVNSISSMEKLLQGHEVVFGVESSLTSTSTLTLTPPARTLTSILADALGHTVRR</sequence>
<dbReference type="OrthoDB" id="6376344at2759"/>
<dbReference type="EMBL" id="VSRR010021725">
    <property type="protein sequence ID" value="MPC64171.1"/>
    <property type="molecule type" value="Genomic_DNA"/>
</dbReference>
<evidence type="ECO:0000313" key="1">
    <source>
        <dbReference type="EMBL" id="MPC64171.1"/>
    </source>
</evidence>
<keyword evidence="2" id="KW-1185">Reference proteome</keyword>
<name>A0A5B7GV71_PORTR</name>
<gene>
    <name evidence="1" type="ORF">E2C01_058282</name>
</gene>
<evidence type="ECO:0000313" key="2">
    <source>
        <dbReference type="Proteomes" id="UP000324222"/>
    </source>
</evidence>
<accession>A0A5B7GV71</accession>
<reference evidence="1 2" key="1">
    <citation type="submission" date="2019-05" db="EMBL/GenBank/DDBJ databases">
        <title>Another draft genome of Portunus trituberculatus and its Hox gene families provides insights of decapod evolution.</title>
        <authorList>
            <person name="Jeong J.-H."/>
            <person name="Song I."/>
            <person name="Kim S."/>
            <person name="Choi T."/>
            <person name="Kim D."/>
            <person name="Ryu S."/>
            <person name="Kim W."/>
        </authorList>
    </citation>
    <scope>NUCLEOTIDE SEQUENCE [LARGE SCALE GENOMIC DNA]</scope>
    <source>
        <tissue evidence="1">Muscle</tissue>
    </source>
</reference>
<proteinExistence type="predicted"/>
<organism evidence="1 2">
    <name type="scientific">Portunus trituberculatus</name>
    <name type="common">Swimming crab</name>
    <name type="synonym">Neptunus trituberculatus</name>
    <dbReference type="NCBI Taxonomy" id="210409"/>
    <lineage>
        <taxon>Eukaryota</taxon>
        <taxon>Metazoa</taxon>
        <taxon>Ecdysozoa</taxon>
        <taxon>Arthropoda</taxon>
        <taxon>Crustacea</taxon>
        <taxon>Multicrustacea</taxon>
        <taxon>Malacostraca</taxon>
        <taxon>Eumalacostraca</taxon>
        <taxon>Eucarida</taxon>
        <taxon>Decapoda</taxon>
        <taxon>Pleocyemata</taxon>
        <taxon>Brachyura</taxon>
        <taxon>Eubrachyura</taxon>
        <taxon>Portunoidea</taxon>
        <taxon>Portunidae</taxon>
        <taxon>Portuninae</taxon>
        <taxon>Portunus</taxon>
    </lineage>
</organism>
<dbReference type="AlphaFoldDB" id="A0A5B7GV71"/>
<dbReference type="Proteomes" id="UP000324222">
    <property type="component" value="Unassembled WGS sequence"/>
</dbReference>
<protein>
    <submittedName>
        <fullName evidence="1">Uncharacterized protein</fullName>
    </submittedName>
</protein>
<comment type="caution">
    <text evidence="1">The sequence shown here is derived from an EMBL/GenBank/DDBJ whole genome shotgun (WGS) entry which is preliminary data.</text>
</comment>